<evidence type="ECO:0000256" key="3">
    <source>
        <dbReference type="ARBA" id="ARBA00022679"/>
    </source>
</evidence>
<dbReference type="GO" id="GO:0030247">
    <property type="term" value="F:polysaccharide binding"/>
    <property type="evidence" value="ECO:0007669"/>
    <property type="project" value="InterPro"/>
</dbReference>
<keyword evidence="7" id="KW-0418">Kinase</keyword>
<dbReference type="SUPFAM" id="SSF56112">
    <property type="entry name" value="Protein kinase-like (PK-like)"/>
    <property type="match status" value="1"/>
</dbReference>
<dbReference type="PROSITE" id="PS00107">
    <property type="entry name" value="PROTEIN_KINASE_ATP"/>
    <property type="match status" value="1"/>
</dbReference>
<organism evidence="15 16">
    <name type="scientific">Escallonia herrerae</name>
    <dbReference type="NCBI Taxonomy" id="1293975"/>
    <lineage>
        <taxon>Eukaryota</taxon>
        <taxon>Viridiplantae</taxon>
        <taxon>Streptophyta</taxon>
        <taxon>Embryophyta</taxon>
        <taxon>Tracheophyta</taxon>
        <taxon>Spermatophyta</taxon>
        <taxon>Magnoliopsida</taxon>
        <taxon>eudicotyledons</taxon>
        <taxon>Gunneridae</taxon>
        <taxon>Pentapetalae</taxon>
        <taxon>asterids</taxon>
        <taxon>campanulids</taxon>
        <taxon>Escalloniales</taxon>
        <taxon>Escalloniaceae</taxon>
        <taxon>Escallonia</taxon>
    </lineage>
</organism>
<evidence type="ECO:0000256" key="7">
    <source>
        <dbReference type="ARBA" id="ARBA00022777"/>
    </source>
</evidence>
<keyword evidence="16" id="KW-1185">Reference proteome</keyword>
<keyword evidence="2" id="KW-0723">Serine/threonine-protein kinase</keyword>
<dbReference type="GO" id="GO:0004674">
    <property type="term" value="F:protein serine/threonine kinase activity"/>
    <property type="evidence" value="ECO:0007669"/>
    <property type="project" value="UniProtKB-KW"/>
</dbReference>
<evidence type="ECO:0000313" key="16">
    <source>
        <dbReference type="Proteomes" id="UP001188597"/>
    </source>
</evidence>
<dbReference type="EMBL" id="JAVXUP010001960">
    <property type="protein sequence ID" value="KAK3006674.1"/>
    <property type="molecule type" value="Genomic_DNA"/>
</dbReference>
<evidence type="ECO:0000256" key="9">
    <source>
        <dbReference type="ARBA" id="ARBA00022989"/>
    </source>
</evidence>
<dbReference type="GO" id="GO:0016020">
    <property type="term" value="C:membrane"/>
    <property type="evidence" value="ECO:0007669"/>
    <property type="project" value="UniProtKB-SubCell"/>
</dbReference>
<name>A0AA89AJX8_9ASTE</name>
<keyword evidence="11" id="KW-0325">Glycoprotein</keyword>
<evidence type="ECO:0000256" key="1">
    <source>
        <dbReference type="ARBA" id="ARBA00004479"/>
    </source>
</evidence>
<dbReference type="Gene3D" id="3.30.200.20">
    <property type="entry name" value="Phosphorylase Kinase, domain 1"/>
    <property type="match status" value="1"/>
</dbReference>
<dbReference type="Proteomes" id="UP001188597">
    <property type="component" value="Unassembled WGS sequence"/>
</dbReference>
<feature type="binding site" evidence="12">
    <location>
        <position position="330"/>
    </location>
    <ligand>
        <name>ATP</name>
        <dbReference type="ChEBI" id="CHEBI:30616"/>
    </ligand>
</feature>
<dbReference type="InterPro" id="IPR008271">
    <property type="entry name" value="Ser/Thr_kinase_AS"/>
</dbReference>
<dbReference type="PROSITE" id="PS50011">
    <property type="entry name" value="PROTEIN_KINASE_DOM"/>
    <property type="match status" value="1"/>
</dbReference>
<sequence length="607" mass="67912">MKGSSTAAAGRDACKVARCGHKGPAIRFPFRLNFLQPEHCGYPGFTLTCNPNNQTVLRLPSSVNLLVKKIDYKLQTIHLQDPNSCLPKQLPNLNLSNSPFAFTGYGNYGYSNFSLFNCSPPERNPAYYSVPCLSVGGYRVYAINYNGFSFDFTSCVKIGGISLVPYDLLDGIDHQKRLHLNWSEPSCRVCEAQGKMCGFKKYTSPVTVAATQCLEALDIPKDNLFKYIFAYIVTSASKKLILIAVLVLGAIFLALIGTALYYAHASHTRRNEDQIRIDNYLEDYKALKPTRYSFADIKKITKKFKNKLGEGGYGTVFEGNLSSEVFVAVKVLNDSTGNGDEFINEVGTMARIHHVNVVRLVGFCADGMRRALVYEFLPNDSLEKFIFSDNQNRNTLGWEKLQDIALGIAKGVEYLHQGCDRRILHFDIKPHNILLDHNFNPKVADFGLAKLCSKEQSMVSMTAARGTMGYIAPEVFSRNFGNVSYKSDVYSFGMMLLEMVGGRKNIDATVQDTSQAYFPEWVYNRLCEGEELRIKSEEEEHGLIAKRLAVVGLWCIQWYPMGRPSMKTVVQMLEGKGDTLSIPPNPFDSTKPARVLDNELPIISEAE</sequence>
<evidence type="ECO:0000256" key="4">
    <source>
        <dbReference type="ARBA" id="ARBA00022692"/>
    </source>
</evidence>
<keyword evidence="3" id="KW-0808">Transferase</keyword>
<dbReference type="InterPro" id="IPR000719">
    <property type="entry name" value="Prot_kinase_dom"/>
</dbReference>
<comment type="caution">
    <text evidence="15">The sequence shown here is derived from an EMBL/GenBank/DDBJ whole genome shotgun (WGS) entry which is preliminary data.</text>
</comment>
<keyword evidence="8 12" id="KW-0067">ATP-binding</keyword>
<dbReference type="InterPro" id="IPR045874">
    <property type="entry name" value="LRK10/LRL21-25-like"/>
</dbReference>
<evidence type="ECO:0000313" key="15">
    <source>
        <dbReference type="EMBL" id="KAK3006674.1"/>
    </source>
</evidence>
<keyword evidence="5" id="KW-0732">Signal</keyword>
<evidence type="ECO:0000256" key="6">
    <source>
        <dbReference type="ARBA" id="ARBA00022741"/>
    </source>
</evidence>
<dbReference type="InterPro" id="IPR025287">
    <property type="entry name" value="WAK_GUB"/>
</dbReference>
<keyword evidence="10 13" id="KW-0472">Membrane</keyword>
<evidence type="ECO:0000256" key="11">
    <source>
        <dbReference type="ARBA" id="ARBA00023180"/>
    </source>
</evidence>
<dbReference type="InterPro" id="IPR011009">
    <property type="entry name" value="Kinase-like_dom_sf"/>
</dbReference>
<evidence type="ECO:0000256" key="12">
    <source>
        <dbReference type="PROSITE-ProRule" id="PRU10141"/>
    </source>
</evidence>
<feature type="transmembrane region" description="Helical" evidence="13">
    <location>
        <begin position="240"/>
        <end position="263"/>
    </location>
</feature>
<keyword evidence="6 12" id="KW-0547">Nucleotide-binding</keyword>
<dbReference type="FunFam" id="3.30.200.20:FF:000178">
    <property type="entry name" value="serine/threonine-protein kinase PBS1-like"/>
    <property type="match status" value="1"/>
</dbReference>
<evidence type="ECO:0000256" key="13">
    <source>
        <dbReference type="SAM" id="Phobius"/>
    </source>
</evidence>
<dbReference type="Pfam" id="PF00069">
    <property type="entry name" value="Pkinase"/>
    <property type="match status" value="1"/>
</dbReference>
<dbReference type="Pfam" id="PF13947">
    <property type="entry name" value="GUB_WAK_bind"/>
    <property type="match status" value="1"/>
</dbReference>
<proteinExistence type="predicted"/>
<comment type="subcellular location">
    <subcellularLocation>
        <location evidence="1">Membrane</location>
        <topology evidence="1">Single-pass type I membrane protein</topology>
    </subcellularLocation>
</comment>
<dbReference type="PROSITE" id="PS00108">
    <property type="entry name" value="PROTEIN_KINASE_ST"/>
    <property type="match status" value="1"/>
</dbReference>
<keyword evidence="9 13" id="KW-1133">Transmembrane helix</keyword>
<dbReference type="GO" id="GO:0005524">
    <property type="term" value="F:ATP binding"/>
    <property type="evidence" value="ECO:0007669"/>
    <property type="project" value="UniProtKB-UniRule"/>
</dbReference>
<gene>
    <name evidence="15" type="ORF">RJ639_016942</name>
</gene>
<accession>A0AA89AJX8</accession>
<keyword evidence="4 13" id="KW-0812">Transmembrane</keyword>
<dbReference type="InterPro" id="IPR017441">
    <property type="entry name" value="Protein_kinase_ATP_BS"/>
</dbReference>
<dbReference type="PANTHER" id="PTHR27009">
    <property type="entry name" value="RUST RESISTANCE KINASE LR10-RELATED"/>
    <property type="match status" value="1"/>
</dbReference>
<reference evidence="15" key="1">
    <citation type="submission" date="2022-12" db="EMBL/GenBank/DDBJ databases">
        <title>Draft genome assemblies for two species of Escallonia (Escalloniales).</title>
        <authorList>
            <person name="Chanderbali A."/>
            <person name="Dervinis C."/>
            <person name="Anghel I."/>
            <person name="Soltis D."/>
            <person name="Soltis P."/>
            <person name="Zapata F."/>
        </authorList>
    </citation>
    <scope>NUCLEOTIDE SEQUENCE</scope>
    <source>
        <strain evidence="15">UCBG64.0493</strain>
        <tissue evidence="15">Leaf</tissue>
    </source>
</reference>
<dbReference type="SMART" id="SM00220">
    <property type="entry name" value="S_TKc"/>
    <property type="match status" value="1"/>
</dbReference>
<evidence type="ECO:0000256" key="8">
    <source>
        <dbReference type="ARBA" id="ARBA00022840"/>
    </source>
</evidence>
<evidence type="ECO:0000256" key="10">
    <source>
        <dbReference type="ARBA" id="ARBA00023136"/>
    </source>
</evidence>
<evidence type="ECO:0000256" key="5">
    <source>
        <dbReference type="ARBA" id="ARBA00022729"/>
    </source>
</evidence>
<dbReference type="AlphaFoldDB" id="A0AA89AJX8"/>
<protein>
    <recommendedName>
        <fullName evidence="14">Protein kinase domain-containing protein</fullName>
    </recommendedName>
</protein>
<evidence type="ECO:0000259" key="14">
    <source>
        <dbReference type="PROSITE" id="PS50011"/>
    </source>
</evidence>
<dbReference type="Gene3D" id="1.10.510.10">
    <property type="entry name" value="Transferase(Phosphotransferase) domain 1"/>
    <property type="match status" value="1"/>
</dbReference>
<feature type="domain" description="Protein kinase" evidence="14">
    <location>
        <begin position="302"/>
        <end position="588"/>
    </location>
</feature>
<evidence type="ECO:0000256" key="2">
    <source>
        <dbReference type="ARBA" id="ARBA00022527"/>
    </source>
</evidence>
<dbReference type="FunFam" id="1.10.510.10:FF:000590">
    <property type="entry name" value="PR5-like receptor kinase"/>
    <property type="match status" value="1"/>
</dbReference>